<organism evidence="14 15">
    <name type="scientific">Chlamydomonas eustigma</name>
    <dbReference type="NCBI Taxonomy" id="1157962"/>
    <lineage>
        <taxon>Eukaryota</taxon>
        <taxon>Viridiplantae</taxon>
        <taxon>Chlorophyta</taxon>
        <taxon>core chlorophytes</taxon>
        <taxon>Chlorophyceae</taxon>
        <taxon>CS clade</taxon>
        <taxon>Chlamydomonadales</taxon>
        <taxon>Chlamydomonadaceae</taxon>
        <taxon>Chlamydomonas</taxon>
    </lineage>
</organism>
<keyword evidence="6" id="KW-0378">Hydrolase</keyword>
<keyword evidence="5" id="KW-0255">Endonuclease</keyword>
<feature type="compositionally biased region" description="Gly residues" evidence="10">
    <location>
        <begin position="402"/>
        <end position="427"/>
    </location>
</feature>
<evidence type="ECO:0000256" key="9">
    <source>
        <dbReference type="PIRSR" id="PIRSR640255-2"/>
    </source>
</evidence>
<protein>
    <recommendedName>
        <fullName evidence="16">Endonuclease</fullName>
    </recommendedName>
</protein>
<evidence type="ECO:0000256" key="11">
    <source>
        <dbReference type="SAM" id="Phobius"/>
    </source>
</evidence>
<feature type="active site" description="Proton acceptor" evidence="8">
    <location>
        <position position="128"/>
    </location>
</feature>
<evidence type="ECO:0000256" key="2">
    <source>
        <dbReference type="ARBA" id="ARBA00010052"/>
    </source>
</evidence>
<gene>
    <name evidence="14" type="ORF">CEUSTIGMA_g13656.t1</name>
</gene>
<reference evidence="14 15" key="1">
    <citation type="submission" date="2017-08" db="EMBL/GenBank/DDBJ databases">
        <title>Acidophilic green algal genome provides insights into adaptation to an acidic environment.</title>
        <authorList>
            <person name="Hirooka S."/>
            <person name="Hirose Y."/>
            <person name="Kanesaki Y."/>
            <person name="Higuchi S."/>
            <person name="Fujiwara T."/>
            <person name="Onuma R."/>
            <person name="Era A."/>
            <person name="Ohbayashi R."/>
            <person name="Uzuka A."/>
            <person name="Nozaki H."/>
            <person name="Yoshikawa H."/>
            <person name="Miyagishima S.Y."/>
        </authorList>
    </citation>
    <scope>NUCLEOTIDE SEQUENCE [LARGE SCALE GENOMIC DNA]</scope>
    <source>
        <strain evidence="14 15">NIES-2499</strain>
    </source>
</reference>
<dbReference type="Proteomes" id="UP000232323">
    <property type="component" value="Unassembled WGS sequence"/>
</dbReference>
<keyword evidence="11" id="KW-0812">Transmembrane</keyword>
<feature type="compositionally biased region" description="Low complexity" evidence="10">
    <location>
        <begin position="325"/>
        <end position="346"/>
    </location>
</feature>
<keyword evidence="11" id="KW-0472">Membrane</keyword>
<comment type="caution">
    <text evidence="14">The sequence shown here is derived from an EMBL/GenBank/DDBJ whole genome shotgun (WGS) entry which is preliminary data.</text>
</comment>
<dbReference type="InterPro" id="IPR044929">
    <property type="entry name" value="DNA/RNA_non-sp_Endonuclease_sf"/>
</dbReference>
<evidence type="ECO:0000256" key="3">
    <source>
        <dbReference type="ARBA" id="ARBA00022722"/>
    </source>
</evidence>
<evidence type="ECO:0000313" key="14">
    <source>
        <dbReference type="EMBL" id="GAX86243.1"/>
    </source>
</evidence>
<dbReference type="SUPFAM" id="SSF54060">
    <property type="entry name" value="His-Me finger endonucleases"/>
    <property type="match status" value="1"/>
</dbReference>
<dbReference type="GO" id="GO:0000014">
    <property type="term" value="F:single-stranded DNA endodeoxyribonuclease activity"/>
    <property type="evidence" value="ECO:0007669"/>
    <property type="project" value="TreeGrafter"/>
</dbReference>
<feature type="region of interest" description="Disordered" evidence="10">
    <location>
        <begin position="377"/>
        <end position="427"/>
    </location>
</feature>
<dbReference type="STRING" id="1157962.A0A250XTA4"/>
<dbReference type="InterPro" id="IPR001604">
    <property type="entry name" value="Endo_G_ENPP1-like_dom"/>
</dbReference>
<dbReference type="GO" id="GO:0003676">
    <property type="term" value="F:nucleic acid binding"/>
    <property type="evidence" value="ECO:0007669"/>
    <property type="project" value="InterPro"/>
</dbReference>
<evidence type="ECO:0000256" key="4">
    <source>
        <dbReference type="ARBA" id="ARBA00022723"/>
    </source>
</evidence>
<dbReference type="AlphaFoldDB" id="A0A250XTA4"/>
<accession>A0A250XTA4</accession>
<feature type="domain" description="ENPP1-3/EXOG-like endonuclease/phosphodiesterase" evidence="12">
    <location>
        <begin position="65"/>
        <end position="280"/>
    </location>
</feature>
<evidence type="ECO:0000256" key="5">
    <source>
        <dbReference type="ARBA" id="ARBA00022759"/>
    </source>
</evidence>
<dbReference type="Gene3D" id="3.40.570.10">
    <property type="entry name" value="Extracellular Endonuclease, subunit A"/>
    <property type="match status" value="1"/>
</dbReference>
<keyword evidence="4 9" id="KW-0479">Metal-binding</keyword>
<dbReference type="GO" id="GO:0005743">
    <property type="term" value="C:mitochondrial inner membrane"/>
    <property type="evidence" value="ECO:0007669"/>
    <property type="project" value="TreeGrafter"/>
</dbReference>
<comment type="similarity">
    <text evidence="2">Belongs to the DNA/RNA non-specific endonuclease family.</text>
</comment>
<dbReference type="PANTHER" id="PTHR13966">
    <property type="entry name" value="ENDONUCLEASE RELATED"/>
    <property type="match status" value="1"/>
</dbReference>
<dbReference type="InterPro" id="IPR018524">
    <property type="entry name" value="DNA/RNA_endonuclease_AS"/>
</dbReference>
<dbReference type="OrthoDB" id="5418055at2759"/>
<keyword evidence="15" id="KW-1185">Reference proteome</keyword>
<dbReference type="InterPro" id="IPR040255">
    <property type="entry name" value="Non-specific_endonuclease"/>
</dbReference>
<dbReference type="CDD" id="cd00091">
    <property type="entry name" value="NUC"/>
    <property type="match status" value="1"/>
</dbReference>
<evidence type="ECO:0000256" key="6">
    <source>
        <dbReference type="ARBA" id="ARBA00022801"/>
    </source>
</evidence>
<evidence type="ECO:0000256" key="10">
    <source>
        <dbReference type="SAM" id="MobiDB-lite"/>
    </source>
</evidence>
<feature type="domain" description="DNA/RNA non-specific endonuclease/pyrophosphatase/phosphodiesterase" evidence="13">
    <location>
        <begin position="64"/>
        <end position="280"/>
    </location>
</feature>
<keyword evidence="3" id="KW-0540">Nuclease</keyword>
<dbReference type="GO" id="GO:0046872">
    <property type="term" value="F:metal ion binding"/>
    <property type="evidence" value="ECO:0007669"/>
    <property type="project" value="UniProtKB-KW"/>
</dbReference>
<evidence type="ECO:0000313" key="15">
    <source>
        <dbReference type="Proteomes" id="UP000232323"/>
    </source>
</evidence>
<evidence type="ECO:0000259" key="12">
    <source>
        <dbReference type="SMART" id="SM00477"/>
    </source>
</evidence>
<evidence type="ECO:0000256" key="7">
    <source>
        <dbReference type="ARBA" id="ARBA00022842"/>
    </source>
</evidence>
<evidence type="ECO:0000256" key="8">
    <source>
        <dbReference type="PIRSR" id="PIRSR640255-1"/>
    </source>
</evidence>
<dbReference type="Pfam" id="PF01223">
    <property type="entry name" value="Endonuclease_NS"/>
    <property type="match status" value="1"/>
</dbReference>
<dbReference type="GO" id="GO:0005634">
    <property type="term" value="C:nucleus"/>
    <property type="evidence" value="ECO:0007669"/>
    <property type="project" value="TreeGrafter"/>
</dbReference>
<sequence>MRNIAIGFVVGVGVGAGGTYIYLQQNPGRLIRSTSSSTIWPAADPMRDQAIHDFGSPMSEFVRVYDSYAASYDPRTRTPKWVLEHITAKDLEGDANRNKSQFFEDNQIDPAFRATLESYKDSGYDRGHMAPAGDNKSSQKALNETFSLTNICPQVGLGFNRDYWERFERYVRDLTKKAGDVYVVTGPLWIPKPDVDGKWNMQHPMIGQPPGLIAVPTHFYKVILADGRRGKGSSREVGVGAFVMPNAPIDPQLPLTAFTVPLEPLEQLAGMRFFPNFINATRRSAMDQAALAWRQYGMQQLKPFDRVSLCQDMAALPAPSGQLLLTSGSSSPSSNAAMSSTSSMTAVPEHQISVPKTRSVAGTTHLCEIAGGCKLPPPGSWQKNQQSNKQLKGSSSGHSSGSSGGGSSGTSGGGGRPSNPGGGGRSV</sequence>
<evidence type="ECO:0000256" key="1">
    <source>
        <dbReference type="ARBA" id="ARBA00001946"/>
    </source>
</evidence>
<dbReference type="PANTHER" id="PTHR13966:SF5">
    <property type="entry name" value="ENDONUCLEASE G, MITOCHONDRIAL"/>
    <property type="match status" value="1"/>
</dbReference>
<dbReference type="EMBL" id="BEGY01000250">
    <property type="protein sequence ID" value="GAX86243.1"/>
    <property type="molecule type" value="Genomic_DNA"/>
</dbReference>
<comment type="cofactor">
    <cofactor evidence="1">
        <name>Mg(2+)</name>
        <dbReference type="ChEBI" id="CHEBI:18420"/>
    </cofactor>
</comment>
<evidence type="ECO:0000259" key="13">
    <source>
        <dbReference type="SMART" id="SM00892"/>
    </source>
</evidence>
<dbReference type="InterPro" id="IPR020821">
    <property type="entry name" value="ENPP1-3/EXOG-like_nuc-like"/>
</dbReference>
<dbReference type="GO" id="GO:0004521">
    <property type="term" value="F:RNA endonuclease activity"/>
    <property type="evidence" value="ECO:0007669"/>
    <property type="project" value="TreeGrafter"/>
</dbReference>
<name>A0A250XTA4_9CHLO</name>
<keyword evidence="11" id="KW-1133">Transmembrane helix</keyword>
<dbReference type="SMART" id="SM00892">
    <property type="entry name" value="Endonuclease_NS"/>
    <property type="match status" value="1"/>
</dbReference>
<dbReference type="SMART" id="SM00477">
    <property type="entry name" value="NUC"/>
    <property type="match status" value="1"/>
</dbReference>
<feature type="compositionally biased region" description="Polar residues" evidence="10">
    <location>
        <begin position="381"/>
        <end position="392"/>
    </location>
</feature>
<evidence type="ECO:0008006" key="16">
    <source>
        <dbReference type="Google" id="ProtNLM"/>
    </source>
</evidence>
<dbReference type="PROSITE" id="PS01070">
    <property type="entry name" value="NUCLEASE_NON_SPEC"/>
    <property type="match status" value="1"/>
</dbReference>
<keyword evidence="7" id="KW-0460">Magnesium</keyword>
<feature type="transmembrane region" description="Helical" evidence="11">
    <location>
        <begin position="6"/>
        <end position="23"/>
    </location>
</feature>
<feature type="region of interest" description="Disordered" evidence="10">
    <location>
        <begin position="325"/>
        <end position="355"/>
    </location>
</feature>
<proteinExistence type="inferred from homology"/>
<feature type="binding site" evidence="9">
    <location>
        <position position="160"/>
    </location>
    <ligand>
        <name>Mg(2+)</name>
        <dbReference type="ChEBI" id="CHEBI:18420"/>
        <note>catalytic</note>
    </ligand>
</feature>
<dbReference type="InterPro" id="IPR044925">
    <property type="entry name" value="His-Me_finger_sf"/>
</dbReference>